<keyword evidence="3" id="KW-1185">Reference proteome</keyword>
<dbReference type="InterPro" id="IPR036061">
    <property type="entry name" value="CheW-like_dom_sf"/>
</dbReference>
<proteinExistence type="predicted"/>
<dbReference type="PANTHER" id="PTHR22617:SF23">
    <property type="entry name" value="CHEMOTAXIS PROTEIN CHEW"/>
    <property type="match status" value="1"/>
</dbReference>
<dbReference type="Gene3D" id="2.40.50.180">
    <property type="entry name" value="CheA-289, Domain 4"/>
    <property type="match status" value="1"/>
</dbReference>
<evidence type="ECO:0000259" key="1">
    <source>
        <dbReference type="PROSITE" id="PS50851"/>
    </source>
</evidence>
<evidence type="ECO:0000313" key="3">
    <source>
        <dbReference type="Proteomes" id="UP000597301"/>
    </source>
</evidence>
<dbReference type="InterPro" id="IPR039315">
    <property type="entry name" value="CheW"/>
</dbReference>
<reference evidence="3" key="1">
    <citation type="journal article" date="2019" name="Int. J. Syst. Evol. Microbiol.">
        <title>The Global Catalogue of Microorganisms (GCM) 10K type strain sequencing project: providing services to taxonomists for standard genome sequencing and annotation.</title>
        <authorList>
            <consortium name="The Broad Institute Genomics Platform"/>
            <consortium name="The Broad Institute Genome Sequencing Center for Infectious Disease"/>
            <person name="Wu L."/>
            <person name="Ma J."/>
        </authorList>
    </citation>
    <scope>NUCLEOTIDE SEQUENCE [LARGE SCALE GENOMIC DNA]</scope>
    <source>
        <strain evidence="3">CGMCC 1.15122</strain>
    </source>
</reference>
<dbReference type="SMART" id="SM00260">
    <property type="entry name" value="CheW"/>
    <property type="match status" value="1"/>
</dbReference>
<dbReference type="SUPFAM" id="SSF50341">
    <property type="entry name" value="CheW-like"/>
    <property type="match status" value="1"/>
</dbReference>
<dbReference type="Pfam" id="PF01584">
    <property type="entry name" value="CheW"/>
    <property type="match status" value="1"/>
</dbReference>
<dbReference type="PANTHER" id="PTHR22617">
    <property type="entry name" value="CHEMOTAXIS SENSOR HISTIDINE KINASE-RELATED"/>
    <property type="match status" value="1"/>
</dbReference>
<organism evidence="2 3">
    <name type="scientific">Vreelandella lutescens</name>
    <dbReference type="NCBI Taxonomy" id="1602943"/>
    <lineage>
        <taxon>Bacteria</taxon>
        <taxon>Pseudomonadati</taxon>
        <taxon>Pseudomonadota</taxon>
        <taxon>Gammaproteobacteria</taxon>
        <taxon>Oceanospirillales</taxon>
        <taxon>Halomonadaceae</taxon>
        <taxon>Vreelandella</taxon>
    </lineage>
</organism>
<dbReference type="InterPro" id="IPR002545">
    <property type="entry name" value="CheW-lke_dom"/>
</dbReference>
<dbReference type="Proteomes" id="UP000597301">
    <property type="component" value="Unassembled WGS sequence"/>
</dbReference>
<accession>A0ABQ1PAD5</accession>
<dbReference type="RefSeq" id="WP_188639873.1">
    <property type="nucleotide sequence ID" value="NZ_BMHM01000004.1"/>
</dbReference>
<gene>
    <name evidence="2" type="ORF">GCM10011382_25520</name>
</gene>
<dbReference type="EMBL" id="BMHM01000004">
    <property type="protein sequence ID" value="GGC94017.1"/>
    <property type="molecule type" value="Genomic_DNA"/>
</dbReference>
<dbReference type="PROSITE" id="PS50851">
    <property type="entry name" value="CHEW"/>
    <property type="match status" value="1"/>
</dbReference>
<name>A0ABQ1PAD5_9GAMM</name>
<dbReference type="Gene3D" id="2.30.30.40">
    <property type="entry name" value="SH3 Domains"/>
    <property type="match status" value="1"/>
</dbReference>
<comment type="caution">
    <text evidence="2">The sequence shown here is derived from an EMBL/GenBank/DDBJ whole genome shotgun (WGS) entry which is preliminary data.</text>
</comment>
<evidence type="ECO:0000313" key="2">
    <source>
        <dbReference type="EMBL" id="GGC94017.1"/>
    </source>
</evidence>
<feature type="domain" description="CheW-like" evidence="1">
    <location>
        <begin position="36"/>
        <end position="177"/>
    </location>
</feature>
<protein>
    <recommendedName>
        <fullName evidence="1">CheW-like domain-containing protein</fullName>
    </recommendedName>
</protein>
<sequence>MTDSPRPDSESQGITFKQALSERNDDLTIVDVDEPSQQVVLFQLSGQPFALPGHSVSEILKGDTPVYFVPGLPSSTEGVIHLRGNIESLITLQPLLGLPISQGEGMLLMVKGAGLRSAVRIDRLEDVCELPISALKVPPETLTSTLRPYVSALWQADDEQRATALLDPDALFQAYQQGLG</sequence>